<protein>
    <submittedName>
        <fullName evidence="4">Metallophosphoesterase</fullName>
    </submittedName>
</protein>
<feature type="domain" description="Calcineurin-like phosphoesterase" evidence="3">
    <location>
        <begin position="40"/>
        <end position="210"/>
    </location>
</feature>
<dbReference type="InterPro" id="IPR004843">
    <property type="entry name" value="Calcineurin-like_PHP"/>
</dbReference>
<dbReference type="InterPro" id="IPR029052">
    <property type="entry name" value="Metallo-depent_PP-like"/>
</dbReference>
<organism evidence="4 5">
    <name type="scientific">Paenibacillus oceani</name>
    <dbReference type="NCBI Taxonomy" id="2772510"/>
    <lineage>
        <taxon>Bacteria</taxon>
        <taxon>Bacillati</taxon>
        <taxon>Bacillota</taxon>
        <taxon>Bacilli</taxon>
        <taxon>Bacillales</taxon>
        <taxon>Paenibacillaceae</taxon>
        <taxon>Paenibacillus</taxon>
    </lineage>
</organism>
<evidence type="ECO:0000313" key="4">
    <source>
        <dbReference type="EMBL" id="MBD2863493.1"/>
    </source>
</evidence>
<comment type="caution">
    <text evidence="4">The sequence shown here is derived from an EMBL/GenBank/DDBJ whole genome shotgun (WGS) entry which is preliminary data.</text>
</comment>
<accession>A0A927H0N9</accession>
<keyword evidence="5" id="KW-1185">Reference proteome</keyword>
<evidence type="ECO:0000256" key="2">
    <source>
        <dbReference type="ARBA" id="ARBA00022801"/>
    </source>
</evidence>
<sequence>MIYVLAIFGAVAVLIYLFYGTIHVEVTETKVSSDRVNGELRIVQISDLHGRTKFWSGTVGDIVDSLKPDIVCVTGDLFNKLEQLPEVMRELTGLRCTYVYFVPGNHEWEEKTGFRKRKLTESEHIDVLRKIGTRNIRVLANDGELVEMKNSRILVYGFDNSVYGRERYTPPQEQLEGAFRLTLGHSPGIVRWLDQRSIGYDLLLAGHTHGGQIRLFGKSLWPYNRYHTGLKEMKPDQHVYVNRGLGTVHLPLRFGCRPEIALIRVTGKP</sequence>
<dbReference type="GO" id="GO:0016020">
    <property type="term" value="C:membrane"/>
    <property type="evidence" value="ECO:0007669"/>
    <property type="project" value="GOC"/>
</dbReference>
<dbReference type="AlphaFoldDB" id="A0A927H0N9"/>
<dbReference type="Pfam" id="PF00149">
    <property type="entry name" value="Metallophos"/>
    <property type="match status" value="1"/>
</dbReference>
<dbReference type="PANTHER" id="PTHR31302">
    <property type="entry name" value="TRANSMEMBRANE PROTEIN WITH METALLOPHOSPHOESTERASE DOMAIN-RELATED"/>
    <property type="match status" value="1"/>
</dbReference>
<dbReference type="GO" id="GO:0046872">
    <property type="term" value="F:metal ion binding"/>
    <property type="evidence" value="ECO:0007669"/>
    <property type="project" value="UniProtKB-KW"/>
</dbReference>
<dbReference type="Gene3D" id="3.60.21.10">
    <property type="match status" value="1"/>
</dbReference>
<evidence type="ECO:0000313" key="5">
    <source>
        <dbReference type="Proteomes" id="UP000639396"/>
    </source>
</evidence>
<dbReference type="InterPro" id="IPR051158">
    <property type="entry name" value="Metallophosphoesterase_sf"/>
</dbReference>
<keyword evidence="2" id="KW-0378">Hydrolase</keyword>
<reference evidence="4" key="1">
    <citation type="submission" date="2020-09" db="EMBL/GenBank/DDBJ databases">
        <title>A novel bacterium of genus Paenibacillus, isolated from South China Sea.</title>
        <authorList>
            <person name="Huang H."/>
            <person name="Mo K."/>
            <person name="Hu Y."/>
        </authorList>
    </citation>
    <scope>NUCLEOTIDE SEQUENCE</scope>
    <source>
        <strain evidence="4">IB182363</strain>
    </source>
</reference>
<dbReference type="GO" id="GO:0009245">
    <property type="term" value="P:lipid A biosynthetic process"/>
    <property type="evidence" value="ECO:0007669"/>
    <property type="project" value="TreeGrafter"/>
</dbReference>
<name>A0A927H0N9_9BACL</name>
<dbReference type="GO" id="GO:0008758">
    <property type="term" value="F:UDP-2,3-diacylglucosamine hydrolase activity"/>
    <property type="evidence" value="ECO:0007669"/>
    <property type="project" value="TreeGrafter"/>
</dbReference>
<proteinExistence type="predicted"/>
<dbReference type="PANTHER" id="PTHR31302:SF31">
    <property type="entry name" value="PHOSPHODIESTERASE YAEI"/>
    <property type="match status" value="1"/>
</dbReference>
<evidence type="ECO:0000256" key="1">
    <source>
        <dbReference type="ARBA" id="ARBA00022723"/>
    </source>
</evidence>
<keyword evidence="1" id="KW-0479">Metal-binding</keyword>
<evidence type="ECO:0000259" key="3">
    <source>
        <dbReference type="Pfam" id="PF00149"/>
    </source>
</evidence>
<dbReference type="SUPFAM" id="SSF56300">
    <property type="entry name" value="Metallo-dependent phosphatases"/>
    <property type="match status" value="1"/>
</dbReference>
<dbReference type="EMBL" id="JACXJA010000020">
    <property type="protein sequence ID" value="MBD2863493.1"/>
    <property type="molecule type" value="Genomic_DNA"/>
</dbReference>
<dbReference type="Proteomes" id="UP000639396">
    <property type="component" value="Unassembled WGS sequence"/>
</dbReference>
<dbReference type="RefSeq" id="WP_190929123.1">
    <property type="nucleotide sequence ID" value="NZ_JACXJA010000020.1"/>
</dbReference>
<gene>
    <name evidence="4" type="ORF">IDH45_15980</name>
</gene>